<protein>
    <submittedName>
        <fullName evidence="1">Uncharacterized protein</fullName>
    </submittedName>
</protein>
<evidence type="ECO:0000313" key="2">
    <source>
        <dbReference type="Proteomes" id="UP000231466"/>
    </source>
</evidence>
<gene>
    <name evidence="1" type="ORF">COT89_03175</name>
</gene>
<dbReference type="AlphaFoldDB" id="A0A2H0VF97"/>
<comment type="caution">
    <text evidence="1">The sequence shown here is derived from an EMBL/GenBank/DDBJ whole genome shotgun (WGS) entry which is preliminary data.</text>
</comment>
<organism evidence="1 2">
    <name type="scientific">Candidatus Colwellbacteria bacterium CG10_big_fil_rev_8_21_14_0_10_42_22</name>
    <dbReference type="NCBI Taxonomy" id="1974540"/>
    <lineage>
        <taxon>Bacteria</taxon>
        <taxon>Candidatus Colwelliibacteriota</taxon>
    </lineage>
</organism>
<sequence>MDEVIEFVASVATDVVNAYSGDPVGWADLEIDLTIWLMRETDLGPLDAADVANRSIWHGINTGRMNFHLGDLSPATT</sequence>
<dbReference type="EMBL" id="PFAH01000010">
    <property type="protein sequence ID" value="PIR97751.1"/>
    <property type="molecule type" value="Genomic_DNA"/>
</dbReference>
<proteinExistence type="predicted"/>
<accession>A0A2H0VF97</accession>
<dbReference type="Proteomes" id="UP000231466">
    <property type="component" value="Unassembled WGS sequence"/>
</dbReference>
<reference evidence="2" key="1">
    <citation type="submission" date="2017-09" db="EMBL/GenBank/DDBJ databases">
        <title>Depth-based differentiation of microbial function through sediment-hosted aquifers and enrichment of novel symbionts in the deep terrestrial subsurface.</title>
        <authorList>
            <person name="Probst A.J."/>
            <person name="Ladd B."/>
            <person name="Jarett J.K."/>
            <person name="Geller-Mcgrath D.E."/>
            <person name="Sieber C.M.K."/>
            <person name="Emerson J.B."/>
            <person name="Anantharaman K."/>
            <person name="Thomas B.C."/>
            <person name="Malmstrom R."/>
            <person name="Stieglmeier M."/>
            <person name="Klingl A."/>
            <person name="Woyke T."/>
            <person name="Ryan C.M."/>
            <person name="Banfield J.F."/>
        </authorList>
    </citation>
    <scope>NUCLEOTIDE SEQUENCE [LARGE SCALE GENOMIC DNA]</scope>
</reference>
<evidence type="ECO:0000313" key="1">
    <source>
        <dbReference type="EMBL" id="PIR97751.1"/>
    </source>
</evidence>
<name>A0A2H0VF97_9BACT</name>